<comment type="caution">
    <text evidence="1">The sequence shown here is derived from an EMBL/GenBank/DDBJ whole genome shotgun (WGS) entry which is preliminary data.</text>
</comment>
<evidence type="ECO:0000313" key="1">
    <source>
        <dbReference type="EMBL" id="KKL07923.1"/>
    </source>
</evidence>
<sequence length="56" mass="6272">MRAVKIEMQQLQELVLVKTSLGRLNVVSLHGYGVLTEAQRWLVILRVVSGKSYTGC</sequence>
<dbReference type="EMBL" id="LAZR01043093">
    <property type="protein sequence ID" value="KKL07923.1"/>
    <property type="molecule type" value="Genomic_DNA"/>
</dbReference>
<protein>
    <submittedName>
        <fullName evidence="1">Uncharacterized protein</fullName>
    </submittedName>
</protein>
<name>A0A0F9D755_9ZZZZ</name>
<gene>
    <name evidence="1" type="ORF">LCGC14_2581110</name>
</gene>
<proteinExistence type="predicted"/>
<dbReference type="AlphaFoldDB" id="A0A0F9D755"/>
<accession>A0A0F9D755</accession>
<reference evidence="1" key="1">
    <citation type="journal article" date="2015" name="Nature">
        <title>Complex archaea that bridge the gap between prokaryotes and eukaryotes.</title>
        <authorList>
            <person name="Spang A."/>
            <person name="Saw J.H."/>
            <person name="Jorgensen S.L."/>
            <person name="Zaremba-Niedzwiedzka K."/>
            <person name="Martijn J."/>
            <person name="Lind A.E."/>
            <person name="van Eijk R."/>
            <person name="Schleper C."/>
            <person name="Guy L."/>
            <person name="Ettema T.J."/>
        </authorList>
    </citation>
    <scope>NUCLEOTIDE SEQUENCE</scope>
</reference>
<organism evidence="1">
    <name type="scientific">marine sediment metagenome</name>
    <dbReference type="NCBI Taxonomy" id="412755"/>
    <lineage>
        <taxon>unclassified sequences</taxon>
        <taxon>metagenomes</taxon>
        <taxon>ecological metagenomes</taxon>
    </lineage>
</organism>